<comment type="caution">
    <text evidence="1">The sequence shown here is derived from an EMBL/GenBank/DDBJ whole genome shotgun (WGS) entry which is preliminary data.</text>
</comment>
<gene>
    <name evidence="1" type="ORF">G6M46_22290</name>
</gene>
<proteinExistence type="predicted"/>
<evidence type="ECO:0000313" key="1">
    <source>
        <dbReference type="EMBL" id="NTC30865.1"/>
    </source>
</evidence>
<dbReference type="EMBL" id="JAAMAY010000033">
    <property type="protein sequence ID" value="NTC30865.1"/>
    <property type="molecule type" value="Genomic_DNA"/>
</dbReference>
<reference evidence="1" key="1">
    <citation type="journal article" date="2020" name="Science">
        <title>Unexpected conservation and global transmission of agrobacterial virulence plasmids.</title>
        <authorList>
            <person name="Weisberg A.J."/>
            <person name="Davis E.W. 2nd"/>
            <person name="Tabima J."/>
            <person name="Belcher M.S."/>
            <person name="Miller M."/>
            <person name="Kuo C.H."/>
            <person name="Loper J.E."/>
            <person name="Grunwald N.J."/>
            <person name="Putnam M.L."/>
            <person name="Chang J.H."/>
        </authorList>
    </citation>
    <scope>NUCLEOTIDE SEQUENCE</scope>
    <source>
        <strain evidence="1">17-1853-1a</strain>
    </source>
</reference>
<dbReference type="AlphaFoldDB" id="A0AA44JA61"/>
<organism evidence="1 2">
    <name type="scientific">Agrobacterium tumefaciens</name>
    <dbReference type="NCBI Taxonomy" id="358"/>
    <lineage>
        <taxon>Bacteria</taxon>
        <taxon>Pseudomonadati</taxon>
        <taxon>Pseudomonadota</taxon>
        <taxon>Alphaproteobacteria</taxon>
        <taxon>Hyphomicrobiales</taxon>
        <taxon>Rhizobiaceae</taxon>
        <taxon>Rhizobium/Agrobacterium group</taxon>
        <taxon>Agrobacterium</taxon>
        <taxon>Agrobacterium tumefaciens complex</taxon>
    </lineage>
</organism>
<name>A0AA44JA61_AGRTU</name>
<dbReference type="RefSeq" id="WP_065660481.1">
    <property type="nucleotide sequence ID" value="NZ_CP123839.1"/>
</dbReference>
<sequence>MTTISALFSQWAANPDAKAGADYSGKSKQQLDAIFEEYTSLQQQIIDAVPTTAQELAQQLIVATDDGASEMPEELFDRLRQMARRVAL</sequence>
<dbReference type="Proteomes" id="UP000702952">
    <property type="component" value="Unassembled WGS sequence"/>
</dbReference>
<protein>
    <submittedName>
        <fullName evidence="1">Uncharacterized protein</fullName>
    </submittedName>
</protein>
<accession>A0AA44JA61</accession>
<evidence type="ECO:0000313" key="2">
    <source>
        <dbReference type="Proteomes" id="UP000702952"/>
    </source>
</evidence>